<name>A0A7S4P066_GUITH</name>
<feature type="region of interest" description="Disordered" evidence="1">
    <location>
        <begin position="91"/>
        <end position="166"/>
    </location>
</feature>
<evidence type="ECO:0000313" key="2">
    <source>
        <dbReference type="EMBL" id="CAE2319448.1"/>
    </source>
</evidence>
<feature type="compositionally biased region" description="Low complexity" evidence="1">
    <location>
        <begin position="103"/>
        <end position="117"/>
    </location>
</feature>
<organism evidence="2">
    <name type="scientific">Guillardia theta</name>
    <name type="common">Cryptophyte</name>
    <name type="synonym">Cryptomonas phi</name>
    <dbReference type="NCBI Taxonomy" id="55529"/>
    <lineage>
        <taxon>Eukaryota</taxon>
        <taxon>Cryptophyceae</taxon>
        <taxon>Pyrenomonadales</taxon>
        <taxon>Geminigeraceae</taxon>
        <taxon>Guillardia</taxon>
    </lineage>
</organism>
<sequence>MVVVRLCQEGATGGAARCPLRSTDEIGEGTLRHAFRHNGDDVRLCVSETHENELEWIKDRDTQLLMDGLMAMETADDVRLLHKFISQSKDVSPTLDSIPNLASPPSASKGKKSATSSMLRDYVKRKVHDRLVSKGMVSKRKEAQDAASSSSSSSDSSRRHNLKKALYRKIENRIQTMRAEGPRLVMKQVGGDGSGR</sequence>
<proteinExistence type="predicted"/>
<accession>A0A7S4P066</accession>
<dbReference type="AlphaFoldDB" id="A0A7S4P066"/>
<reference evidence="2" key="1">
    <citation type="submission" date="2021-01" db="EMBL/GenBank/DDBJ databases">
        <authorList>
            <person name="Corre E."/>
            <person name="Pelletier E."/>
            <person name="Niang G."/>
            <person name="Scheremetjew M."/>
            <person name="Finn R."/>
            <person name="Kale V."/>
            <person name="Holt S."/>
            <person name="Cochrane G."/>
            <person name="Meng A."/>
            <person name="Brown T."/>
            <person name="Cohen L."/>
        </authorList>
    </citation>
    <scope>NUCLEOTIDE SEQUENCE</scope>
    <source>
        <strain evidence="2">CCMP 2712</strain>
    </source>
</reference>
<gene>
    <name evidence="2" type="ORF">GTHE00462_LOCUS26291</name>
</gene>
<feature type="compositionally biased region" description="Low complexity" evidence="1">
    <location>
        <begin position="145"/>
        <end position="155"/>
    </location>
</feature>
<dbReference type="EMBL" id="HBKN01033747">
    <property type="protein sequence ID" value="CAE2319448.1"/>
    <property type="molecule type" value="Transcribed_RNA"/>
</dbReference>
<feature type="compositionally biased region" description="Basic and acidic residues" evidence="1">
    <location>
        <begin position="121"/>
        <end position="132"/>
    </location>
</feature>
<evidence type="ECO:0000256" key="1">
    <source>
        <dbReference type="SAM" id="MobiDB-lite"/>
    </source>
</evidence>
<protein>
    <submittedName>
        <fullName evidence="2">Uncharacterized protein</fullName>
    </submittedName>
</protein>